<organism evidence="7 8">
    <name type="scientific">Paraclostridium bifermentans</name>
    <name type="common">Clostridium bifermentans</name>
    <dbReference type="NCBI Taxonomy" id="1490"/>
    <lineage>
        <taxon>Bacteria</taxon>
        <taxon>Bacillati</taxon>
        <taxon>Bacillota</taxon>
        <taxon>Clostridia</taxon>
        <taxon>Peptostreptococcales</taxon>
        <taxon>Peptostreptococcaceae</taxon>
        <taxon>Paraclostridium</taxon>
    </lineage>
</organism>
<feature type="domain" description="Integrase catalytic" evidence="6">
    <location>
        <begin position="157"/>
        <end position="316"/>
    </location>
</feature>
<dbReference type="AlphaFoldDB" id="A0A5P3XD40"/>
<comment type="function">
    <text evidence="1">Required for the transposition of the insertion element.</text>
</comment>
<keyword evidence="5" id="KW-0233">DNA recombination</keyword>
<dbReference type="InterPro" id="IPR012337">
    <property type="entry name" value="RNaseH-like_sf"/>
</dbReference>
<evidence type="ECO:0000256" key="2">
    <source>
        <dbReference type="ARBA" id="ARBA00006363"/>
    </source>
</evidence>
<gene>
    <name evidence="7" type="ORF">D4A35_00685</name>
</gene>
<dbReference type="InterPro" id="IPR025246">
    <property type="entry name" value="IS30-like_HTH"/>
</dbReference>
<dbReference type="Gene3D" id="3.30.420.10">
    <property type="entry name" value="Ribonuclease H-like superfamily/Ribonuclease H"/>
    <property type="match status" value="1"/>
</dbReference>
<dbReference type="InterPro" id="IPR001598">
    <property type="entry name" value="Transposase_IS30_CS"/>
</dbReference>
<dbReference type="PANTHER" id="PTHR10948:SF23">
    <property type="entry name" value="TRANSPOSASE INSI FOR INSERTION SEQUENCE ELEMENT IS30A-RELATED"/>
    <property type="match status" value="1"/>
</dbReference>
<evidence type="ECO:0000313" key="8">
    <source>
        <dbReference type="Proteomes" id="UP000326961"/>
    </source>
</evidence>
<evidence type="ECO:0000256" key="1">
    <source>
        <dbReference type="ARBA" id="ARBA00002190"/>
    </source>
</evidence>
<dbReference type="RefSeq" id="WP_150885237.1">
    <property type="nucleotide sequence ID" value="NZ_CP032452.1"/>
</dbReference>
<comment type="similarity">
    <text evidence="2">Belongs to the transposase IS30 family.</text>
</comment>
<dbReference type="InterPro" id="IPR001584">
    <property type="entry name" value="Integrase_cat-core"/>
</dbReference>
<dbReference type="InterPro" id="IPR053392">
    <property type="entry name" value="Transposase_IS30-like"/>
</dbReference>
<name>A0A5P3XD40_PARBF</name>
<evidence type="ECO:0000256" key="5">
    <source>
        <dbReference type="ARBA" id="ARBA00023172"/>
    </source>
</evidence>
<evidence type="ECO:0000313" key="7">
    <source>
        <dbReference type="EMBL" id="QEZ67513.1"/>
    </source>
</evidence>
<evidence type="ECO:0000256" key="4">
    <source>
        <dbReference type="ARBA" id="ARBA00023125"/>
    </source>
</evidence>
<keyword evidence="4" id="KW-0238">DNA-binding</keyword>
<sequence length="322" mass="37265">MSHTHFNIEERESILKYLSQGISINKIATLLGRNKSSISRELKRNSVNGFYSPSRAQNSYNYNKSRCGRKNILENNIKLKEAIVEGLKSDWSPEQITGRFKLDKKFSISFKTIYRAIDSGLLEVSKKEVLRRKGKSKKHGTTETRGKIPNKKMIDERPFSPEDRNEVGHFESDTVIGVGRKGAIATHVDRKSRYLLASIMPNRKSATFSDHTVRMFKDIPKSFVKTFTCDNGKEFARFKEIEEQLDSLVYFANPYHSWERGTNENINGLLRQYFPKGYNFKNITKEDLDIAIHKINNRPRKVLGFRTAHEVFWNEINKGCCN</sequence>
<dbReference type="PANTHER" id="PTHR10948">
    <property type="entry name" value="TRANSPOSASE"/>
    <property type="match status" value="1"/>
</dbReference>
<dbReference type="Proteomes" id="UP000326961">
    <property type="component" value="Chromosome"/>
</dbReference>
<dbReference type="SUPFAM" id="SSF53098">
    <property type="entry name" value="Ribonuclease H-like"/>
    <property type="match status" value="1"/>
</dbReference>
<dbReference type="Pfam" id="PF00665">
    <property type="entry name" value="rve"/>
    <property type="match status" value="1"/>
</dbReference>
<dbReference type="NCBIfam" id="NF033563">
    <property type="entry name" value="transpos_IS30"/>
    <property type="match status" value="1"/>
</dbReference>
<dbReference type="InterPro" id="IPR036397">
    <property type="entry name" value="RNaseH_sf"/>
</dbReference>
<proteinExistence type="inferred from homology"/>
<dbReference type="GO" id="GO:0005829">
    <property type="term" value="C:cytosol"/>
    <property type="evidence" value="ECO:0007669"/>
    <property type="project" value="TreeGrafter"/>
</dbReference>
<protein>
    <submittedName>
        <fullName evidence="7">IS30 family transposase</fullName>
    </submittedName>
</protein>
<dbReference type="EMBL" id="CP032452">
    <property type="protein sequence ID" value="QEZ67513.1"/>
    <property type="molecule type" value="Genomic_DNA"/>
</dbReference>
<dbReference type="GO" id="GO:0003677">
    <property type="term" value="F:DNA binding"/>
    <property type="evidence" value="ECO:0007669"/>
    <property type="project" value="UniProtKB-KW"/>
</dbReference>
<dbReference type="PROSITE" id="PS01043">
    <property type="entry name" value="TRANSPOSASE_IS30"/>
    <property type="match status" value="1"/>
</dbReference>
<dbReference type="GO" id="GO:0004803">
    <property type="term" value="F:transposase activity"/>
    <property type="evidence" value="ECO:0007669"/>
    <property type="project" value="InterPro"/>
</dbReference>
<dbReference type="PROSITE" id="PS50994">
    <property type="entry name" value="INTEGRASE"/>
    <property type="match status" value="1"/>
</dbReference>
<accession>A0A5P3XD40</accession>
<evidence type="ECO:0000259" key="6">
    <source>
        <dbReference type="PROSITE" id="PS50994"/>
    </source>
</evidence>
<evidence type="ECO:0000256" key="3">
    <source>
        <dbReference type="ARBA" id="ARBA00022578"/>
    </source>
</evidence>
<dbReference type="InterPro" id="IPR051917">
    <property type="entry name" value="Transposase-Integrase"/>
</dbReference>
<dbReference type="GO" id="GO:0006313">
    <property type="term" value="P:DNA transposition"/>
    <property type="evidence" value="ECO:0007669"/>
    <property type="project" value="InterPro"/>
</dbReference>
<reference evidence="7 8" key="1">
    <citation type="submission" date="2018-09" db="EMBL/GenBank/DDBJ databases">
        <title>A clostridial neurotoxin that targets Anopheles mosquitoes.</title>
        <authorList>
            <person name="Contreras E."/>
            <person name="Masuyer G."/>
            <person name="Qureshi N."/>
            <person name="Chawla S."/>
            <person name="Lim H.L."/>
            <person name="Chen J."/>
            <person name="Stenmark P."/>
            <person name="Gill S."/>
        </authorList>
    </citation>
    <scope>NUCLEOTIDE SEQUENCE [LARGE SCALE GENOMIC DNA]</scope>
    <source>
        <strain evidence="7 8">Cbm</strain>
    </source>
</reference>
<dbReference type="Pfam" id="PF13936">
    <property type="entry name" value="HTH_38"/>
    <property type="match status" value="1"/>
</dbReference>
<dbReference type="GO" id="GO:0015074">
    <property type="term" value="P:DNA integration"/>
    <property type="evidence" value="ECO:0007669"/>
    <property type="project" value="InterPro"/>
</dbReference>
<keyword evidence="3" id="KW-0815">Transposition</keyword>